<feature type="region of interest" description="Disordered" evidence="1">
    <location>
        <begin position="1"/>
        <end position="21"/>
    </location>
</feature>
<gene>
    <name evidence="2" type="ORF">SDC9_124321</name>
</gene>
<sequence>MEDGVVQLASHGQRPPGGTGLFDGADALRLSPLRGLDGDGGRALVAVDVHGHMGVAQAVSALFAFDAGELHALGRSGALAVRCQLARTLRDGVGKLRGLGNRVHQPPVHRALAAHAFHAGAEDVGQIVAHVALVGHAGESAGAGQHAQQRHLRQRDGRRAVVDQHDVVAGQCQLIAAASAGTVYRGDELQPVVARAVFHAVARLVGELAEVHLPGVRRHTQHEDVGARAEDAVLAAGDDDAAHLGVLEADAVERVVQLYVHAQVVAVELELVAGADAAVLGNVELHARNLPVHFKRPVSILRGIGAVVHGGEEL</sequence>
<reference evidence="2" key="1">
    <citation type="submission" date="2019-08" db="EMBL/GenBank/DDBJ databases">
        <authorList>
            <person name="Kucharzyk K."/>
            <person name="Murdoch R.W."/>
            <person name="Higgins S."/>
            <person name="Loffler F."/>
        </authorList>
    </citation>
    <scope>NUCLEOTIDE SEQUENCE</scope>
</reference>
<evidence type="ECO:0000313" key="2">
    <source>
        <dbReference type="EMBL" id="MPM77318.1"/>
    </source>
</evidence>
<evidence type="ECO:0000256" key="1">
    <source>
        <dbReference type="SAM" id="MobiDB-lite"/>
    </source>
</evidence>
<name>A0A645CK90_9ZZZZ</name>
<organism evidence="2">
    <name type="scientific">bioreactor metagenome</name>
    <dbReference type="NCBI Taxonomy" id="1076179"/>
    <lineage>
        <taxon>unclassified sequences</taxon>
        <taxon>metagenomes</taxon>
        <taxon>ecological metagenomes</taxon>
    </lineage>
</organism>
<protein>
    <submittedName>
        <fullName evidence="2">Uncharacterized protein</fullName>
    </submittedName>
</protein>
<proteinExistence type="predicted"/>
<dbReference type="AlphaFoldDB" id="A0A645CK90"/>
<comment type="caution">
    <text evidence="2">The sequence shown here is derived from an EMBL/GenBank/DDBJ whole genome shotgun (WGS) entry which is preliminary data.</text>
</comment>
<accession>A0A645CK90</accession>
<dbReference type="EMBL" id="VSSQ01027866">
    <property type="protein sequence ID" value="MPM77318.1"/>
    <property type="molecule type" value="Genomic_DNA"/>
</dbReference>